<feature type="region of interest" description="Disordered" evidence="7">
    <location>
        <begin position="71"/>
        <end position="114"/>
    </location>
</feature>
<keyword evidence="1" id="KW-0723">Serine/threonine-protein kinase</keyword>
<feature type="compositionally biased region" description="Basic and acidic residues" evidence="7">
    <location>
        <begin position="339"/>
        <end position="349"/>
    </location>
</feature>
<dbReference type="Gene3D" id="1.10.510.10">
    <property type="entry name" value="Transferase(Phosphotransferase) domain 1"/>
    <property type="match status" value="1"/>
</dbReference>
<dbReference type="PROSITE" id="PS00108">
    <property type="entry name" value="PROTEIN_KINASE_ST"/>
    <property type="match status" value="1"/>
</dbReference>
<dbReference type="PROSITE" id="PS00107">
    <property type="entry name" value="PROTEIN_KINASE_ATP"/>
    <property type="match status" value="1"/>
</dbReference>
<dbReference type="InterPro" id="IPR011009">
    <property type="entry name" value="Kinase-like_dom_sf"/>
</dbReference>
<name>A0A1D1Z608_9ARAE</name>
<dbReference type="InterPro" id="IPR017441">
    <property type="entry name" value="Protein_kinase_ATP_BS"/>
</dbReference>
<dbReference type="SMART" id="SM00220">
    <property type="entry name" value="S_TKc"/>
    <property type="match status" value="1"/>
</dbReference>
<dbReference type="InterPro" id="IPR001245">
    <property type="entry name" value="Ser-Thr/Tyr_kinase_cat_dom"/>
</dbReference>
<gene>
    <name evidence="9" type="primary">At4g00330_6</name>
    <name evidence="9" type="ORF">g.97258</name>
</gene>
<keyword evidence="3 6" id="KW-0547">Nucleotide-binding</keyword>
<keyword evidence="2" id="KW-0808">Transferase</keyword>
<dbReference type="AlphaFoldDB" id="A0A1D1Z608"/>
<feature type="domain" description="Protein kinase" evidence="8">
    <location>
        <begin position="138"/>
        <end position="474"/>
    </location>
</feature>
<evidence type="ECO:0000259" key="8">
    <source>
        <dbReference type="PROSITE" id="PS50011"/>
    </source>
</evidence>
<dbReference type="SUPFAM" id="SSF56112">
    <property type="entry name" value="Protein kinase-like (PK-like)"/>
    <property type="match status" value="1"/>
</dbReference>
<feature type="compositionally biased region" description="Polar residues" evidence="7">
    <location>
        <begin position="359"/>
        <end position="368"/>
    </location>
</feature>
<evidence type="ECO:0000256" key="7">
    <source>
        <dbReference type="SAM" id="MobiDB-lite"/>
    </source>
</evidence>
<dbReference type="EMBL" id="GDJX01005684">
    <property type="protein sequence ID" value="JAT62252.1"/>
    <property type="molecule type" value="Transcribed_RNA"/>
</dbReference>
<keyword evidence="4 9" id="KW-0418">Kinase</keyword>
<dbReference type="PANTHER" id="PTHR46008:SF48">
    <property type="entry name" value="PROTEIN KINASE DOMAIN-CONTAINING PROTEIN"/>
    <property type="match status" value="1"/>
</dbReference>
<evidence type="ECO:0000256" key="1">
    <source>
        <dbReference type="ARBA" id="ARBA00022527"/>
    </source>
</evidence>
<dbReference type="FunFam" id="3.30.200.20:FF:000039">
    <property type="entry name" value="receptor-like protein kinase FERONIA"/>
    <property type="match status" value="1"/>
</dbReference>
<evidence type="ECO:0000256" key="4">
    <source>
        <dbReference type="ARBA" id="ARBA00022777"/>
    </source>
</evidence>
<feature type="compositionally biased region" description="Low complexity" evidence="7">
    <location>
        <begin position="92"/>
        <end position="114"/>
    </location>
</feature>
<feature type="region of interest" description="Disordered" evidence="7">
    <location>
        <begin position="339"/>
        <end position="382"/>
    </location>
</feature>
<dbReference type="InterPro" id="IPR000719">
    <property type="entry name" value="Prot_kinase_dom"/>
</dbReference>
<feature type="region of interest" description="Disordered" evidence="7">
    <location>
        <begin position="486"/>
        <end position="514"/>
    </location>
</feature>
<evidence type="ECO:0000256" key="5">
    <source>
        <dbReference type="ARBA" id="ARBA00022840"/>
    </source>
</evidence>
<protein>
    <submittedName>
        <fullName evidence="9">Putative leucine-rich repeat receptor-like protein kinase At4g00330</fullName>
    </submittedName>
</protein>
<dbReference type="InterPro" id="IPR008271">
    <property type="entry name" value="Ser/Thr_kinase_AS"/>
</dbReference>
<dbReference type="PANTHER" id="PTHR46008">
    <property type="entry name" value="LEAF RUST 10 DISEASE-RESISTANCE LOCUS RECEPTOR-LIKE PROTEIN KINASE-LIKE 1.4"/>
    <property type="match status" value="1"/>
</dbReference>
<feature type="region of interest" description="Disordered" evidence="7">
    <location>
        <begin position="1"/>
        <end position="53"/>
    </location>
</feature>
<evidence type="ECO:0000256" key="3">
    <source>
        <dbReference type="ARBA" id="ARBA00022741"/>
    </source>
</evidence>
<feature type="compositionally biased region" description="Low complexity" evidence="7">
    <location>
        <begin position="28"/>
        <end position="44"/>
    </location>
</feature>
<evidence type="ECO:0000256" key="2">
    <source>
        <dbReference type="ARBA" id="ARBA00022679"/>
    </source>
</evidence>
<reference evidence="9" key="1">
    <citation type="submission" date="2015-07" db="EMBL/GenBank/DDBJ databases">
        <title>Transcriptome Assembly of Anthurium amnicola.</title>
        <authorList>
            <person name="Suzuki J."/>
        </authorList>
    </citation>
    <scope>NUCLEOTIDE SEQUENCE</scope>
</reference>
<evidence type="ECO:0000313" key="9">
    <source>
        <dbReference type="EMBL" id="JAT62252.1"/>
    </source>
</evidence>
<organism evidence="9">
    <name type="scientific">Anthurium amnicola</name>
    <dbReference type="NCBI Taxonomy" id="1678845"/>
    <lineage>
        <taxon>Eukaryota</taxon>
        <taxon>Viridiplantae</taxon>
        <taxon>Streptophyta</taxon>
        <taxon>Embryophyta</taxon>
        <taxon>Tracheophyta</taxon>
        <taxon>Spermatophyta</taxon>
        <taxon>Magnoliopsida</taxon>
        <taxon>Liliopsida</taxon>
        <taxon>Araceae</taxon>
        <taxon>Pothoideae</taxon>
        <taxon>Potheae</taxon>
        <taxon>Anthurium</taxon>
    </lineage>
</organism>
<sequence length="514" mass="56539">MQRLGSRASNLSRRKRDPASPGPPSATDFSRSSASTTQSAAFDSGTQLRGTPKSFKVRVQGVAGSCITCFGPPHGSRDPGSEDPEDDVHDLSTSTKGSTVSSNSSSKIRYSNSYSRTSAPDDITNFSFTEICKATGNFSTANVIGQGGFGTVYRGKLKDGSLIAVKRAHKNIHVMTEFKNEIQTLSKIEHLNLVKFLGYLEHADERVIVVEHVGNGNLREHLDGTQGDGLEMGERLDIAIDVAHAVTYLHMYTDQPVIHRDIKASNVLITDKLRAKVADFGFARLADSSDATHISTGIKGTAGYLDPEYIQTYQLTEKSDVYSFGVLLVELVSGRHPFEPKRQPRDRMTTKWVRPPVTTPHNSPTSQGHDLGSRRQRTRRSRLTPCAPLKKKKKPISFTCAALDLPRNCDLACAFQAMQRFREGNAVMAMDPRLRRNPASVAAVERVLGLAAECLAPSRRSRPSMKWCGEVLWGIRKDFREMELGAKASGAHEAERRPEGGSYREKEESSSSSR</sequence>
<dbReference type="GO" id="GO:0005524">
    <property type="term" value="F:ATP binding"/>
    <property type="evidence" value="ECO:0007669"/>
    <property type="project" value="UniProtKB-UniRule"/>
</dbReference>
<keyword evidence="9" id="KW-0675">Receptor</keyword>
<dbReference type="PROSITE" id="PS50011">
    <property type="entry name" value="PROTEIN_KINASE_DOM"/>
    <property type="match status" value="1"/>
</dbReference>
<proteinExistence type="predicted"/>
<keyword evidence="5 6" id="KW-0067">ATP-binding</keyword>
<feature type="binding site" evidence="6">
    <location>
        <position position="166"/>
    </location>
    <ligand>
        <name>ATP</name>
        <dbReference type="ChEBI" id="CHEBI:30616"/>
    </ligand>
</feature>
<accession>A0A1D1Z608</accession>
<dbReference type="Gene3D" id="3.30.200.20">
    <property type="entry name" value="Phosphorylase Kinase, domain 1"/>
    <property type="match status" value="1"/>
</dbReference>
<dbReference type="GO" id="GO:0004674">
    <property type="term" value="F:protein serine/threonine kinase activity"/>
    <property type="evidence" value="ECO:0007669"/>
    <property type="project" value="UniProtKB-KW"/>
</dbReference>
<evidence type="ECO:0000256" key="6">
    <source>
        <dbReference type="PROSITE-ProRule" id="PRU10141"/>
    </source>
</evidence>
<dbReference type="Pfam" id="PF07714">
    <property type="entry name" value="PK_Tyr_Ser-Thr"/>
    <property type="match status" value="1"/>
</dbReference>